<dbReference type="AlphaFoldDB" id="A0A562IGX3"/>
<organism evidence="1 2">
    <name type="scientific">Micromonospora olivasterospora</name>
    <dbReference type="NCBI Taxonomy" id="1880"/>
    <lineage>
        <taxon>Bacteria</taxon>
        <taxon>Bacillati</taxon>
        <taxon>Actinomycetota</taxon>
        <taxon>Actinomycetes</taxon>
        <taxon>Micromonosporales</taxon>
        <taxon>Micromonosporaceae</taxon>
        <taxon>Micromonospora</taxon>
    </lineage>
</organism>
<sequence length="260" mass="27258">MVLVLGKLPGQDVDEPVPTTTYPGGIGETEQMTVVPEAAGVRMVQVLGKLPGQDIDEPSAMMTYPLGRAETLHITVVPVVDGVVIVQVLGKLPGQDIDEPSAMMTNPPGTAETLHITVVPVVDGVVIVQVLGKLPGQDIDEPSAMMTYPAGMGELLQMVIVAALAGVATVTAEMIPRVMAATATAPRRRRAFATRPPVCERRGSRRTRSGRVMLVPSIDPTAAEGAVAITRCDHGLSAPGFAIATVMNEQTKSARADARL</sequence>
<dbReference type="OrthoDB" id="3406979at2"/>
<proteinExistence type="predicted"/>
<comment type="caution">
    <text evidence="1">The sequence shown here is derived from an EMBL/GenBank/DDBJ whole genome shotgun (WGS) entry which is preliminary data.</text>
</comment>
<accession>A0A562IGX3</accession>
<evidence type="ECO:0000313" key="2">
    <source>
        <dbReference type="Proteomes" id="UP000319825"/>
    </source>
</evidence>
<dbReference type="EMBL" id="VLKE01000001">
    <property type="protein sequence ID" value="TWH70257.1"/>
    <property type="molecule type" value="Genomic_DNA"/>
</dbReference>
<keyword evidence="2" id="KW-1185">Reference proteome</keyword>
<name>A0A562IGX3_MICOL</name>
<gene>
    <name evidence="1" type="ORF">JD77_05279</name>
</gene>
<reference evidence="1 2" key="1">
    <citation type="submission" date="2019-07" db="EMBL/GenBank/DDBJ databases">
        <title>R&amp;d 2014.</title>
        <authorList>
            <person name="Klenk H.-P."/>
        </authorList>
    </citation>
    <scope>NUCLEOTIDE SEQUENCE [LARGE SCALE GENOMIC DNA]</scope>
    <source>
        <strain evidence="1 2">DSM 43868</strain>
    </source>
</reference>
<evidence type="ECO:0000313" key="1">
    <source>
        <dbReference type="EMBL" id="TWH70257.1"/>
    </source>
</evidence>
<dbReference type="Proteomes" id="UP000319825">
    <property type="component" value="Unassembled WGS sequence"/>
</dbReference>
<dbReference type="RefSeq" id="WP_145776581.1">
    <property type="nucleotide sequence ID" value="NZ_VLKE01000001.1"/>
</dbReference>
<protein>
    <submittedName>
        <fullName evidence="1">Uncharacterized protein</fullName>
    </submittedName>
</protein>